<protein>
    <recommendedName>
        <fullName evidence="1">F-box domain-containing protein</fullName>
    </recommendedName>
</protein>
<dbReference type="EMBL" id="JADCUA010000011">
    <property type="protein sequence ID" value="KAH9836160.1"/>
    <property type="molecule type" value="Genomic_DNA"/>
</dbReference>
<dbReference type="Pfam" id="PF12937">
    <property type="entry name" value="F-box-like"/>
    <property type="match status" value="1"/>
</dbReference>
<dbReference type="InterPro" id="IPR036047">
    <property type="entry name" value="F-box-like_dom_sf"/>
</dbReference>
<evidence type="ECO:0000313" key="3">
    <source>
        <dbReference type="Proteomes" id="UP000814176"/>
    </source>
</evidence>
<evidence type="ECO:0000313" key="2">
    <source>
        <dbReference type="EMBL" id="KAH9836160.1"/>
    </source>
</evidence>
<dbReference type="SUPFAM" id="SSF52047">
    <property type="entry name" value="RNI-like"/>
    <property type="match status" value="1"/>
</dbReference>
<dbReference type="InterPro" id="IPR032675">
    <property type="entry name" value="LRR_dom_sf"/>
</dbReference>
<reference evidence="2 3" key="1">
    <citation type="journal article" date="2021" name="Environ. Microbiol.">
        <title>Gene family expansions and transcriptome signatures uncover fungal adaptations to wood decay.</title>
        <authorList>
            <person name="Hage H."/>
            <person name="Miyauchi S."/>
            <person name="Viragh M."/>
            <person name="Drula E."/>
            <person name="Min B."/>
            <person name="Chaduli D."/>
            <person name="Navarro D."/>
            <person name="Favel A."/>
            <person name="Norest M."/>
            <person name="Lesage-Meessen L."/>
            <person name="Balint B."/>
            <person name="Merenyi Z."/>
            <person name="de Eugenio L."/>
            <person name="Morin E."/>
            <person name="Martinez A.T."/>
            <person name="Baldrian P."/>
            <person name="Stursova M."/>
            <person name="Martinez M.J."/>
            <person name="Novotny C."/>
            <person name="Magnuson J.K."/>
            <person name="Spatafora J.W."/>
            <person name="Maurice S."/>
            <person name="Pangilinan J."/>
            <person name="Andreopoulos W."/>
            <person name="LaButti K."/>
            <person name="Hundley H."/>
            <person name="Na H."/>
            <person name="Kuo A."/>
            <person name="Barry K."/>
            <person name="Lipzen A."/>
            <person name="Henrissat B."/>
            <person name="Riley R."/>
            <person name="Ahrendt S."/>
            <person name="Nagy L.G."/>
            <person name="Grigoriev I.V."/>
            <person name="Martin F."/>
            <person name="Rosso M.N."/>
        </authorList>
    </citation>
    <scope>NUCLEOTIDE SEQUENCE [LARGE SCALE GENOMIC DNA]</scope>
    <source>
        <strain evidence="2 3">CIRM-BRFM 1785</strain>
    </source>
</reference>
<accession>A0ABQ8KFJ6</accession>
<gene>
    <name evidence="2" type="ORF">C8Q71DRAFT_69297</name>
</gene>
<proteinExistence type="predicted"/>
<dbReference type="Proteomes" id="UP000814176">
    <property type="component" value="Unassembled WGS sequence"/>
</dbReference>
<dbReference type="PROSITE" id="PS50181">
    <property type="entry name" value="FBOX"/>
    <property type="match status" value="1"/>
</dbReference>
<dbReference type="Gene3D" id="3.80.10.10">
    <property type="entry name" value="Ribonuclease Inhibitor"/>
    <property type="match status" value="1"/>
</dbReference>
<dbReference type="GeneID" id="72000616"/>
<dbReference type="SUPFAM" id="SSF81383">
    <property type="entry name" value="F-box domain"/>
    <property type="match status" value="1"/>
</dbReference>
<dbReference type="RefSeq" id="XP_047778445.1">
    <property type="nucleotide sequence ID" value="XM_047919884.1"/>
</dbReference>
<dbReference type="InterPro" id="IPR001810">
    <property type="entry name" value="F-box_dom"/>
</dbReference>
<name>A0ABQ8KFJ6_9APHY</name>
<sequence>MNPTLPNTIVRRKRYNSKDRLEIGFIESTDIHDHVLTDRLILQPLSQALSQRLPMDVLEHIMDYMDQATLCQCARVCRAWKPRGVYLLHTRIELRRRVALEALSRAAHRNIGEARENLAFTKELCVTNAKGLAFCHVVPLTLGKMMPALESIIFDACLKPMMHPTFFKYLPAFTTVVRLTLSSFKLANFTELRKILCAFPRLNHLSISHGEILRGYAYSDIRDDVPYATLYKLERLELGEQLGTVLLTALVDWFVKSSSCRAISHLEIHRNSDGDVTCINRLLHAIGSSLTELIEYGSLYEGRLHADLENNTKLRFLETYISRRVWESEGVSWPRIMDELYALFSSIKSDSIEAIALHWVTRADTDLIMHSLAESESDPSYLQSVLNRAVFSSLKDVQLTVEADSADHWDDNWAKATAVLAQAVPSMQTLFSPWDERGILTVTPVYWELPREVNIDPSSPTRLLDASHRAFYQPTYYAQGLLEPQQSYLERMLDSHHRSSYHPIYLHY</sequence>
<dbReference type="CDD" id="cd09917">
    <property type="entry name" value="F-box_SF"/>
    <property type="match status" value="1"/>
</dbReference>
<comment type="caution">
    <text evidence="2">The sequence shown here is derived from an EMBL/GenBank/DDBJ whole genome shotgun (WGS) entry which is preliminary data.</text>
</comment>
<evidence type="ECO:0000259" key="1">
    <source>
        <dbReference type="PROSITE" id="PS50181"/>
    </source>
</evidence>
<feature type="domain" description="F-box" evidence="1">
    <location>
        <begin position="47"/>
        <end position="98"/>
    </location>
</feature>
<keyword evidence="3" id="KW-1185">Reference proteome</keyword>
<organism evidence="2 3">
    <name type="scientific">Rhodofomes roseus</name>
    <dbReference type="NCBI Taxonomy" id="34475"/>
    <lineage>
        <taxon>Eukaryota</taxon>
        <taxon>Fungi</taxon>
        <taxon>Dikarya</taxon>
        <taxon>Basidiomycota</taxon>
        <taxon>Agaricomycotina</taxon>
        <taxon>Agaricomycetes</taxon>
        <taxon>Polyporales</taxon>
        <taxon>Rhodofomes</taxon>
    </lineage>
</organism>